<feature type="region of interest" description="Disordered" evidence="7">
    <location>
        <begin position="415"/>
        <end position="436"/>
    </location>
</feature>
<dbReference type="PROSITE" id="PS51635">
    <property type="entry name" value="PNPLA"/>
    <property type="match status" value="1"/>
</dbReference>
<dbReference type="PANTHER" id="PTHR32241:SF21">
    <property type="entry name" value="PATATIN-LIKE PROTEIN 3"/>
    <property type="match status" value="1"/>
</dbReference>
<dbReference type="InterPro" id="IPR016035">
    <property type="entry name" value="Acyl_Trfase/lysoPLipase"/>
</dbReference>
<evidence type="ECO:0000313" key="9">
    <source>
        <dbReference type="EMBL" id="PHT43454.1"/>
    </source>
</evidence>
<gene>
    <name evidence="9" type="ORF">CQW23_17479</name>
</gene>
<accession>A0A2G2WDV5</accession>
<dbReference type="Proteomes" id="UP000224567">
    <property type="component" value="Unassembled WGS sequence"/>
</dbReference>
<dbReference type="EC" id="3.1.1.-" evidence="6"/>
<dbReference type="STRING" id="33114.A0A2G2WDV5"/>
<dbReference type="GO" id="GO:0016787">
    <property type="term" value="F:hydrolase activity"/>
    <property type="evidence" value="ECO:0007669"/>
    <property type="project" value="UniProtKB-KW"/>
</dbReference>
<dbReference type="GO" id="GO:0016042">
    <property type="term" value="P:lipid catabolic process"/>
    <property type="evidence" value="ECO:0007669"/>
    <property type="project" value="UniProtKB-KW"/>
</dbReference>
<comment type="caution">
    <text evidence="5">Lacks conserved residue(s) required for the propagation of feature annotation.</text>
</comment>
<comment type="function">
    <text evidence="6">Lipolytic acyl hydrolase (LAH).</text>
</comment>
<dbReference type="OrthoDB" id="630895at2759"/>
<keyword evidence="2 6" id="KW-0378">Hydrolase</keyword>
<name>A0A2G2WDV5_CAPBA</name>
<feature type="domain" description="PNPLA" evidence="8">
    <location>
        <begin position="69"/>
        <end position="256"/>
    </location>
</feature>
<evidence type="ECO:0000256" key="6">
    <source>
        <dbReference type="RuleBase" id="RU361262"/>
    </source>
</evidence>
<keyword evidence="10" id="KW-1185">Reference proteome</keyword>
<reference evidence="9 10" key="1">
    <citation type="journal article" date="2017" name="Genome Biol.">
        <title>New reference genome sequences of hot pepper reveal the massive evolution of plant disease-resistance genes by retroduplication.</title>
        <authorList>
            <person name="Kim S."/>
            <person name="Park J."/>
            <person name="Yeom S.I."/>
            <person name="Kim Y.M."/>
            <person name="Seo E."/>
            <person name="Kim K.T."/>
            <person name="Kim M.S."/>
            <person name="Lee J.M."/>
            <person name="Cheong K."/>
            <person name="Shin H.S."/>
            <person name="Kim S.B."/>
            <person name="Han K."/>
            <person name="Lee J."/>
            <person name="Park M."/>
            <person name="Lee H.A."/>
            <person name="Lee H.Y."/>
            <person name="Lee Y."/>
            <person name="Oh S."/>
            <person name="Lee J.H."/>
            <person name="Choi E."/>
            <person name="Choi E."/>
            <person name="Lee S.E."/>
            <person name="Jeon J."/>
            <person name="Kim H."/>
            <person name="Choi G."/>
            <person name="Song H."/>
            <person name="Lee J."/>
            <person name="Lee S.C."/>
            <person name="Kwon J.K."/>
            <person name="Lee H.Y."/>
            <person name="Koo N."/>
            <person name="Hong Y."/>
            <person name="Kim R.W."/>
            <person name="Kang W.H."/>
            <person name="Huh J.H."/>
            <person name="Kang B.C."/>
            <person name="Yang T.J."/>
            <person name="Lee Y.H."/>
            <person name="Bennetzen J.L."/>
            <person name="Choi D."/>
        </authorList>
    </citation>
    <scope>NUCLEOTIDE SEQUENCE [LARGE SCALE GENOMIC DNA]</scope>
    <source>
        <strain evidence="10">cv. PBC81</strain>
    </source>
</reference>
<dbReference type="InterPro" id="IPR002641">
    <property type="entry name" value="PNPLA_dom"/>
</dbReference>
<feature type="compositionally biased region" description="Low complexity" evidence="7">
    <location>
        <begin position="418"/>
        <end position="436"/>
    </location>
</feature>
<sequence length="436" mass="46714">MAASAVNTISMLDSNMEVDKLTNEIFSILEKKFLFGYENQNNSLTGKDNNLSAPLAGKNVGAGKVRILSIDAGGSTDGVLAAKSLAHLESTLRQNTGKPDARIADFFDVVAGSGAGGVLAGLLFTRGNDGVPMYTAEEALNFVVNNDRKIRRSFKNGIFRRVFRPAKVFKKVFGELTLKDTTKGVLIPCYDLKSGAQFVFSRADAWEMEGCDFTIADVCGATMADQAVDLKSIDGNRKITAVGGGIAMANPTAVAITHVLNNKQEFPFANGVEDLLVVSLGNGDSDSGTGTGNVMSSPAAFVKIAGDGTADMVDQAVSMAFGQTRNNNYVRIQGNGIVGKKYQSIKDENMNKNERMKKMVEIAEEMLGQKNVECVLFQGKKLVENSNLDKLKMVANELIKEQERRKNSILPPVVLKHASPSPRTSSATTLSSASSC</sequence>
<protein>
    <recommendedName>
        <fullName evidence="6">Patatin</fullName>
        <ecNumber evidence="6">3.1.1.-</ecNumber>
    </recommendedName>
</protein>
<comment type="similarity">
    <text evidence="1 6">Belongs to the patatin family.</text>
</comment>
<evidence type="ECO:0000256" key="2">
    <source>
        <dbReference type="ARBA" id="ARBA00022801"/>
    </source>
</evidence>
<keyword evidence="3 6" id="KW-0442">Lipid degradation</keyword>
<evidence type="ECO:0000313" key="10">
    <source>
        <dbReference type="Proteomes" id="UP000224567"/>
    </source>
</evidence>
<proteinExistence type="inferred from homology"/>
<dbReference type="AlphaFoldDB" id="A0A2G2WDV5"/>
<dbReference type="Gene3D" id="3.40.1090.10">
    <property type="entry name" value="Cytosolic phospholipase A2 catalytic domain"/>
    <property type="match status" value="1"/>
</dbReference>
<evidence type="ECO:0000256" key="4">
    <source>
        <dbReference type="ARBA" id="ARBA00023098"/>
    </source>
</evidence>
<comment type="domain">
    <text evidence="6">The nitrogen atoms of the two glycine residues in the GGXR motif define the oxyanion hole, and stabilize the oxyanion that forms during the nucleophilic attack by the catalytic serine during substrate cleavage.</text>
</comment>
<dbReference type="CDD" id="cd07199">
    <property type="entry name" value="Pat17_PNPLA8_PNPLA9_like"/>
    <property type="match status" value="1"/>
</dbReference>
<evidence type="ECO:0000256" key="3">
    <source>
        <dbReference type="ARBA" id="ARBA00022963"/>
    </source>
</evidence>
<dbReference type="PANTHER" id="PTHR32241">
    <property type="entry name" value="PATATIN-LIKE PROTEIN 6"/>
    <property type="match status" value="1"/>
</dbReference>
<comment type="caution">
    <text evidence="9">The sequence shown here is derived from an EMBL/GenBank/DDBJ whole genome shotgun (WGS) entry which is preliminary data.</text>
</comment>
<dbReference type="EMBL" id="MLFT02000007">
    <property type="protein sequence ID" value="PHT43454.1"/>
    <property type="molecule type" value="Genomic_DNA"/>
</dbReference>
<organism evidence="9 10">
    <name type="scientific">Capsicum baccatum</name>
    <name type="common">Peruvian pepper</name>
    <dbReference type="NCBI Taxonomy" id="33114"/>
    <lineage>
        <taxon>Eukaryota</taxon>
        <taxon>Viridiplantae</taxon>
        <taxon>Streptophyta</taxon>
        <taxon>Embryophyta</taxon>
        <taxon>Tracheophyta</taxon>
        <taxon>Spermatophyta</taxon>
        <taxon>Magnoliopsida</taxon>
        <taxon>eudicotyledons</taxon>
        <taxon>Gunneridae</taxon>
        <taxon>Pentapetalae</taxon>
        <taxon>asterids</taxon>
        <taxon>lamiids</taxon>
        <taxon>Solanales</taxon>
        <taxon>Solanaceae</taxon>
        <taxon>Solanoideae</taxon>
        <taxon>Capsiceae</taxon>
        <taxon>Capsicum</taxon>
    </lineage>
</organism>
<evidence type="ECO:0000256" key="5">
    <source>
        <dbReference type="PROSITE-ProRule" id="PRU01161"/>
    </source>
</evidence>
<evidence type="ECO:0000256" key="7">
    <source>
        <dbReference type="SAM" id="MobiDB-lite"/>
    </source>
</evidence>
<evidence type="ECO:0000256" key="1">
    <source>
        <dbReference type="ARBA" id="ARBA00010240"/>
    </source>
</evidence>
<dbReference type="Pfam" id="PF01734">
    <property type="entry name" value="Patatin"/>
    <property type="match status" value="1"/>
</dbReference>
<dbReference type="SUPFAM" id="SSF52151">
    <property type="entry name" value="FabD/lysophospholipase-like"/>
    <property type="match status" value="1"/>
</dbReference>
<keyword evidence="4 6" id="KW-0443">Lipid metabolism</keyword>
<reference evidence="10" key="2">
    <citation type="journal article" date="2017" name="J. Anim. Genet.">
        <title>Multiple reference genome sequences of hot pepper reveal the massive evolution of plant disease resistance genes by retroduplication.</title>
        <authorList>
            <person name="Kim S."/>
            <person name="Park J."/>
            <person name="Yeom S.-I."/>
            <person name="Kim Y.-M."/>
            <person name="Seo E."/>
            <person name="Kim K.-T."/>
            <person name="Kim M.-S."/>
            <person name="Lee J.M."/>
            <person name="Cheong K."/>
            <person name="Shin H.-S."/>
            <person name="Kim S.-B."/>
            <person name="Han K."/>
            <person name="Lee J."/>
            <person name="Park M."/>
            <person name="Lee H.-A."/>
            <person name="Lee H.-Y."/>
            <person name="Lee Y."/>
            <person name="Oh S."/>
            <person name="Lee J.H."/>
            <person name="Choi E."/>
            <person name="Choi E."/>
            <person name="Lee S.E."/>
            <person name="Jeon J."/>
            <person name="Kim H."/>
            <person name="Choi G."/>
            <person name="Song H."/>
            <person name="Lee J."/>
            <person name="Lee S.-C."/>
            <person name="Kwon J.-K."/>
            <person name="Lee H.-Y."/>
            <person name="Koo N."/>
            <person name="Hong Y."/>
            <person name="Kim R.W."/>
            <person name="Kang W.-H."/>
            <person name="Huh J.H."/>
            <person name="Kang B.-C."/>
            <person name="Yang T.-J."/>
            <person name="Lee Y.-H."/>
            <person name="Bennetzen J.L."/>
            <person name="Choi D."/>
        </authorList>
    </citation>
    <scope>NUCLEOTIDE SEQUENCE [LARGE SCALE GENOMIC DNA]</scope>
    <source>
        <strain evidence="10">cv. PBC81</strain>
    </source>
</reference>
<evidence type="ECO:0000259" key="8">
    <source>
        <dbReference type="PROSITE" id="PS51635"/>
    </source>
</evidence>